<dbReference type="Proteomes" id="UP000094444">
    <property type="component" value="Unassembled WGS sequence"/>
</dbReference>
<evidence type="ECO:0000313" key="1">
    <source>
        <dbReference type="EMBL" id="POS77890.1"/>
    </source>
</evidence>
<sequence>MCRLIAETTTPYRVGSGDKTRNPNPGTKIVSTCTVSPGLCLKFLKLHTLQNEAKWHMNGPAAQPHQEPPQASVSALATCMDACWACLMQLPGLRNPASLLSAGTFPQSPASSTDTSAHFLRLGNSIRPVGMSGAYKQDPALAMESGRVAEWQFRLLNCLREARGLTRDQSGLAAGLGCTPVLLTIVYYQPALQPSGWLPGGNEIRNLLERVLYPEGLKRVAR</sequence>
<organism evidence="1 2">
    <name type="scientific">Diaporthe helianthi</name>
    <dbReference type="NCBI Taxonomy" id="158607"/>
    <lineage>
        <taxon>Eukaryota</taxon>
        <taxon>Fungi</taxon>
        <taxon>Dikarya</taxon>
        <taxon>Ascomycota</taxon>
        <taxon>Pezizomycotina</taxon>
        <taxon>Sordariomycetes</taxon>
        <taxon>Sordariomycetidae</taxon>
        <taxon>Diaporthales</taxon>
        <taxon>Diaporthaceae</taxon>
        <taxon>Diaporthe</taxon>
    </lineage>
</organism>
<protein>
    <submittedName>
        <fullName evidence="1">Uncharacterized protein</fullName>
    </submittedName>
</protein>
<dbReference type="EMBL" id="MAVT02000231">
    <property type="protein sequence ID" value="POS77890.1"/>
    <property type="molecule type" value="Genomic_DNA"/>
</dbReference>
<reference evidence="1" key="1">
    <citation type="submission" date="2017-09" db="EMBL/GenBank/DDBJ databases">
        <title>Polyketide synthases of a Diaporthe helianthi virulent isolate.</title>
        <authorList>
            <person name="Baroncelli R."/>
        </authorList>
    </citation>
    <scope>NUCLEOTIDE SEQUENCE [LARGE SCALE GENOMIC DNA]</scope>
    <source>
        <strain evidence="1">7/96</strain>
    </source>
</reference>
<accession>A0A2P5I5X1</accession>
<proteinExistence type="predicted"/>
<dbReference type="AlphaFoldDB" id="A0A2P5I5X1"/>
<evidence type="ECO:0000313" key="2">
    <source>
        <dbReference type="Proteomes" id="UP000094444"/>
    </source>
</evidence>
<gene>
    <name evidence="1" type="ORF">DHEL01_v203705</name>
</gene>
<keyword evidence="2" id="KW-1185">Reference proteome</keyword>
<dbReference type="InParanoid" id="A0A2P5I5X1"/>
<name>A0A2P5I5X1_DIAHE</name>
<comment type="caution">
    <text evidence="1">The sequence shown here is derived from an EMBL/GenBank/DDBJ whole genome shotgun (WGS) entry which is preliminary data.</text>
</comment>